<dbReference type="InterPro" id="IPR012132">
    <property type="entry name" value="GMC_OxRdtase"/>
</dbReference>
<dbReference type="Gene3D" id="3.30.560.10">
    <property type="entry name" value="Glucose Oxidase, domain 3"/>
    <property type="match status" value="1"/>
</dbReference>
<accession>A0A7S4W663</accession>
<name>A0A7S4W663_9DINO</name>
<organism evidence="7">
    <name type="scientific">Alexandrium monilatum</name>
    <dbReference type="NCBI Taxonomy" id="311494"/>
    <lineage>
        <taxon>Eukaryota</taxon>
        <taxon>Sar</taxon>
        <taxon>Alveolata</taxon>
        <taxon>Dinophyceae</taxon>
        <taxon>Gonyaulacales</taxon>
        <taxon>Pyrocystaceae</taxon>
        <taxon>Alexandrium</taxon>
    </lineage>
</organism>
<dbReference type="Gene3D" id="3.50.50.60">
    <property type="entry name" value="FAD/NAD(P)-binding domain"/>
    <property type="match status" value="3"/>
</dbReference>
<dbReference type="Pfam" id="PF05199">
    <property type="entry name" value="GMC_oxred_C"/>
    <property type="match status" value="1"/>
</dbReference>
<evidence type="ECO:0000256" key="1">
    <source>
        <dbReference type="ARBA" id="ARBA00001974"/>
    </source>
</evidence>
<dbReference type="PANTHER" id="PTHR11552:SF147">
    <property type="entry name" value="CHOLINE DEHYDROGENASE, MITOCHONDRIAL"/>
    <property type="match status" value="1"/>
</dbReference>
<evidence type="ECO:0000259" key="6">
    <source>
        <dbReference type="Pfam" id="PF05199"/>
    </source>
</evidence>
<protein>
    <recommendedName>
        <fullName evidence="8">Glucose-methanol-choline oxidoreductase N-terminal domain-containing protein</fullName>
    </recommendedName>
</protein>
<feature type="domain" description="Glucose-methanol-choline oxidoreductase C-terminal" evidence="6">
    <location>
        <begin position="298"/>
        <end position="410"/>
    </location>
</feature>
<dbReference type="InterPro" id="IPR036188">
    <property type="entry name" value="FAD/NAD-bd_sf"/>
</dbReference>
<keyword evidence="3" id="KW-0285">Flavoprotein</keyword>
<comment type="cofactor">
    <cofactor evidence="1">
        <name>FAD</name>
        <dbReference type="ChEBI" id="CHEBI:57692"/>
    </cofactor>
</comment>
<evidence type="ECO:0008006" key="8">
    <source>
        <dbReference type="Google" id="ProtNLM"/>
    </source>
</evidence>
<dbReference type="AlphaFoldDB" id="A0A7S4W663"/>
<gene>
    <name evidence="7" type="ORF">AMON00008_LOCUS49875</name>
</gene>
<comment type="similarity">
    <text evidence="2">Belongs to the GMC oxidoreductase family.</text>
</comment>
<evidence type="ECO:0000313" key="7">
    <source>
        <dbReference type="EMBL" id="CAE4644918.1"/>
    </source>
</evidence>
<reference evidence="7" key="1">
    <citation type="submission" date="2021-01" db="EMBL/GenBank/DDBJ databases">
        <authorList>
            <person name="Corre E."/>
            <person name="Pelletier E."/>
            <person name="Niang G."/>
            <person name="Scheremetjew M."/>
            <person name="Finn R."/>
            <person name="Kale V."/>
            <person name="Holt S."/>
            <person name="Cochrane G."/>
            <person name="Meng A."/>
            <person name="Brown T."/>
            <person name="Cohen L."/>
        </authorList>
    </citation>
    <scope>NUCLEOTIDE SEQUENCE</scope>
    <source>
        <strain evidence="7">CCMP3105</strain>
    </source>
</reference>
<dbReference type="EMBL" id="HBNR01070418">
    <property type="protein sequence ID" value="CAE4644918.1"/>
    <property type="molecule type" value="Transcribed_RNA"/>
</dbReference>
<dbReference type="GO" id="GO:0050660">
    <property type="term" value="F:flavin adenine dinucleotide binding"/>
    <property type="evidence" value="ECO:0007669"/>
    <property type="project" value="InterPro"/>
</dbReference>
<evidence type="ECO:0000256" key="2">
    <source>
        <dbReference type="ARBA" id="ARBA00010790"/>
    </source>
</evidence>
<dbReference type="SUPFAM" id="SSF51905">
    <property type="entry name" value="FAD/NAD(P)-binding domain"/>
    <property type="match status" value="1"/>
</dbReference>
<keyword evidence="4" id="KW-0274">FAD</keyword>
<dbReference type="InterPro" id="IPR000172">
    <property type="entry name" value="GMC_OxRdtase_N"/>
</dbReference>
<dbReference type="Pfam" id="PF00732">
    <property type="entry name" value="GMC_oxred_N"/>
    <property type="match status" value="1"/>
</dbReference>
<dbReference type="PANTHER" id="PTHR11552">
    <property type="entry name" value="GLUCOSE-METHANOL-CHOLINE GMC OXIDOREDUCTASE"/>
    <property type="match status" value="1"/>
</dbReference>
<dbReference type="InterPro" id="IPR007867">
    <property type="entry name" value="GMC_OxRtase_C"/>
</dbReference>
<feature type="domain" description="Glucose-methanol-choline oxidoreductase N-terminal" evidence="5">
    <location>
        <begin position="123"/>
        <end position="201"/>
    </location>
</feature>
<proteinExistence type="inferred from homology"/>
<evidence type="ECO:0000259" key="5">
    <source>
        <dbReference type="Pfam" id="PF00732"/>
    </source>
</evidence>
<evidence type="ECO:0000256" key="3">
    <source>
        <dbReference type="ARBA" id="ARBA00022630"/>
    </source>
</evidence>
<sequence length="424" mass="45991">MDFLAGKVLGGTSAVNGMVYGEGHPGDYPVPAEDVQAALEALGQPRLRRPHGLQRLPPVFRAIVDAFELARVPWLGTRGDFPIVNGVGFVARWAQRWSAYDQALGPQRNVSHLAGRTSGGGSIAVLTHTRVRRLLFGRGSRGQWPGIEAVEVVLDSNVTWQLPTPRLVLAAGAIGTPALLMASGVQRHCNATVGFDLQDHIGFRTLFSLKASCDDPDPHSEGAWTRSLVKGKGADIDLVAYLGKERPYAQIVLSPQCGIVGGERRLAFGVDVILLRGVTRGRIHQAELGAPGSGHDKRTRLEFPVAQQDVEALMRVFIFMRTQVFGSPALAKYPAEPHPIGRFPAADDHEGLYHHIMPRLQNFYHMAGTMHGAIDRRLRLPGCRGLRVADGSAFASPVVGHPDVPTRALGWLAARYLLEDEGLL</sequence>
<dbReference type="GO" id="GO:0016614">
    <property type="term" value="F:oxidoreductase activity, acting on CH-OH group of donors"/>
    <property type="evidence" value="ECO:0007669"/>
    <property type="project" value="InterPro"/>
</dbReference>
<evidence type="ECO:0000256" key="4">
    <source>
        <dbReference type="ARBA" id="ARBA00022827"/>
    </source>
</evidence>